<dbReference type="SUPFAM" id="SSF57667">
    <property type="entry name" value="beta-beta-alpha zinc fingers"/>
    <property type="match status" value="1"/>
</dbReference>
<dbReference type="EMBL" id="JANBVO010000016">
    <property type="protein sequence ID" value="KAJ9144672.1"/>
    <property type="molecule type" value="Genomic_DNA"/>
</dbReference>
<proteinExistence type="predicted"/>
<accession>A0AA38VQA0</accession>
<feature type="region of interest" description="Disordered" evidence="8">
    <location>
        <begin position="56"/>
        <end position="77"/>
    </location>
</feature>
<dbReference type="Proteomes" id="UP001174694">
    <property type="component" value="Unassembled WGS sequence"/>
</dbReference>
<sequence>MTNSPTTARRALVCSWCSQSFSKQEHLDRHVRTHTREKPFSCHICRKAFSRNDTLLRHTRGHRRPSNARQGSSGARLDARESVAIREPTHQPGPDAAVSVSGSADGISSLLGLDQPMHYDASAVTPFNPDSLEAPSKSPGWCLMGSSNPGAVPDSTPLDPRLAEMGASHTNQNIWDTALDLEIPAWLASSDFDLDALNSSILVSPPSWPLDEPYRPYLHPKIDGQPGTPATTSSRKEDLVRQQWFTFLGSHDDYIVSDANDEPTKVDERYREHLSQRLQQRVPYEPLPSTAVLNICIQMYFTRFNPIFPIVHAPTFRPSAKSSLLLLSICSLGSLFIGSSHAAIQGQKIFERLNKAILASWDNVISRGRSETLAMTQAGLIGQTFGMLSGRPSNLLLVQAFHGTVITWARRCGAFQPRRSREEICDMIDHDLDRAWKAWVQAEEQSRVAAALYIHDAELSTLFHVEPLMRPSTSKLPFISSNDLWLAPTAEAWKAIFCDKASRDTDPPQNLSSGDPDCAMETPTPSPIVQEQAHFGAYCELEGIAVSILNAKELGTWPATLPQLEQALLGFFDKYLKSISGAAGDPFYIEVLWHATFISLFTDLNQLEMSSGRDGYERAQRHVNYAKTWARSADGRRCALHGALILRKLENMPIGAEPAIHVPRVLYCAALVWYCYTEFGQGDDGDDDAGTAAQREEFPEFERLGIRTQQLIFEVQGFRSSRPAAGESSTLCGLVDLLRRIGHWEISRKLASLMTALVHGDPP</sequence>
<evidence type="ECO:0000256" key="1">
    <source>
        <dbReference type="ARBA" id="ARBA00004123"/>
    </source>
</evidence>
<evidence type="ECO:0000256" key="8">
    <source>
        <dbReference type="SAM" id="MobiDB-lite"/>
    </source>
</evidence>
<dbReference type="SMART" id="SM00355">
    <property type="entry name" value="ZnF_C2H2"/>
    <property type="match status" value="2"/>
</dbReference>
<feature type="domain" description="C2H2-type" evidence="9">
    <location>
        <begin position="40"/>
        <end position="67"/>
    </location>
</feature>
<dbReference type="GO" id="GO:0005634">
    <property type="term" value="C:nucleus"/>
    <property type="evidence" value="ECO:0007669"/>
    <property type="project" value="UniProtKB-SubCell"/>
</dbReference>
<dbReference type="GO" id="GO:0006351">
    <property type="term" value="P:DNA-templated transcription"/>
    <property type="evidence" value="ECO:0007669"/>
    <property type="project" value="InterPro"/>
</dbReference>
<dbReference type="Pfam" id="PF04082">
    <property type="entry name" value="Fungal_trans"/>
    <property type="match status" value="1"/>
</dbReference>
<feature type="compositionally biased region" description="Basic residues" evidence="8">
    <location>
        <begin position="57"/>
        <end position="66"/>
    </location>
</feature>
<organism evidence="10 11">
    <name type="scientific">Pleurostoma richardsiae</name>
    <dbReference type="NCBI Taxonomy" id="41990"/>
    <lineage>
        <taxon>Eukaryota</taxon>
        <taxon>Fungi</taxon>
        <taxon>Dikarya</taxon>
        <taxon>Ascomycota</taxon>
        <taxon>Pezizomycotina</taxon>
        <taxon>Sordariomycetes</taxon>
        <taxon>Sordariomycetidae</taxon>
        <taxon>Calosphaeriales</taxon>
        <taxon>Pleurostomataceae</taxon>
        <taxon>Pleurostoma</taxon>
    </lineage>
</organism>
<dbReference type="GO" id="GO:0000978">
    <property type="term" value="F:RNA polymerase II cis-regulatory region sequence-specific DNA binding"/>
    <property type="evidence" value="ECO:0007669"/>
    <property type="project" value="InterPro"/>
</dbReference>
<evidence type="ECO:0000256" key="5">
    <source>
        <dbReference type="ARBA" id="ARBA00022833"/>
    </source>
</evidence>
<dbReference type="PROSITE" id="PS50157">
    <property type="entry name" value="ZINC_FINGER_C2H2_2"/>
    <property type="match status" value="2"/>
</dbReference>
<keyword evidence="2" id="KW-0479">Metal-binding</keyword>
<keyword evidence="3" id="KW-0677">Repeat</keyword>
<dbReference type="AlphaFoldDB" id="A0AA38VQA0"/>
<evidence type="ECO:0000256" key="7">
    <source>
        <dbReference type="PROSITE-ProRule" id="PRU00042"/>
    </source>
</evidence>
<evidence type="ECO:0000256" key="4">
    <source>
        <dbReference type="ARBA" id="ARBA00022771"/>
    </source>
</evidence>
<evidence type="ECO:0000259" key="9">
    <source>
        <dbReference type="PROSITE" id="PS50157"/>
    </source>
</evidence>
<dbReference type="InterPro" id="IPR013087">
    <property type="entry name" value="Znf_C2H2_type"/>
</dbReference>
<evidence type="ECO:0000256" key="6">
    <source>
        <dbReference type="ARBA" id="ARBA00023242"/>
    </source>
</evidence>
<dbReference type="GO" id="GO:0000981">
    <property type="term" value="F:DNA-binding transcription factor activity, RNA polymerase II-specific"/>
    <property type="evidence" value="ECO:0007669"/>
    <property type="project" value="InterPro"/>
</dbReference>
<dbReference type="Gene3D" id="3.30.160.60">
    <property type="entry name" value="Classic Zinc Finger"/>
    <property type="match status" value="2"/>
</dbReference>
<gene>
    <name evidence="10" type="ORF">NKR23_g5764</name>
</gene>
<comment type="subcellular location">
    <subcellularLocation>
        <location evidence="1">Nucleus</location>
    </subcellularLocation>
</comment>
<dbReference type="CDD" id="cd12148">
    <property type="entry name" value="fungal_TF_MHR"/>
    <property type="match status" value="1"/>
</dbReference>
<keyword evidence="4 7" id="KW-0863">Zinc-finger</keyword>
<dbReference type="InterPro" id="IPR007219">
    <property type="entry name" value="XnlR_reg_dom"/>
</dbReference>
<dbReference type="InterPro" id="IPR036236">
    <property type="entry name" value="Znf_C2H2_sf"/>
</dbReference>
<evidence type="ECO:0000313" key="10">
    <source>
        <dbReference type="EMBL" id="KAJ9144672.1"/>
    </source>
</evidence>
<feature type="domain" description="C2H2-type" evidence="9">
    <location>
        <begin position="12"/>
        <end position="39"/>
    </location>
</feature>
<feature type="region of interest" description="Disordered" evidence="8">
    <location>
        <begin position="504"/>
        <end position="525"/>
    </location>
</feature>
<evidence type="ECO:0000256" key="2">
    <source>
        <dbReference type="ARBA" id="ARBA00022723"/>
    </source>
</evidence>
<keyword evidence="6" id="KW-0539">Nucleus</keyword>
<keyword evidence="11" id="KW-1185">Reference proteome</keyword>
<dbReference type="GO" id="GO:0008270">
    <property type="term" value="F:zinc ion binding"/>
    <property type="evidence" value="ECO:0007669"/>
    <property type="project" value="UniProtKB-KW"/>
</dbReference>
<reference evidence="10" key="1">
    <citation type="submission" date="2022-07" db="EMBL/GenBank/DDBJ databases">
        <title>Fungi with potential for degradation of polypropylene.</title>
        <authorList>
            <person name="Gostincar C."/>
        </authorList>
    </citation>
    <scope>NUCLEOTIDE SEQUENCE</scope>
    <source>
        <strain evidence="10">EXF-13308</strain>
    </source>
</reference>
<comment type="caution">
    <text evidence="10">The sequence shown here is derived from an EMBL/GenBank/DDBJ whole genome shotgun (WGS) entry which is preliminary data.</text>
</comment>
<protein>
    <submittedName>
        <fullName evidence="10">Early growth response protein</fullName>
    </submittedName>
</protein>
<keyword evidence="5" id="KW-0862">Zinc</keyword>
<dbReference type="Pfam" id="PF00096">
    <property type="entry name" value="zf-C2H2"/>
    <property type="match status" value="2"/>
</dbReference>
<evidence type="ECO:0000256" key="3">
    <source>
        <dbReference type="ARBA" id="ARBA00022737"/>
    </source>
</evidence>
<dbReference type="FunFam" id="3.30.160.60:FF:002343">
    <property type="entry name" value="Zinc finger protein 33A"/>
    <property type="match status" value="1"/>
</dbReference>
<dbReference type="PANTHER" id="PTHR40626">
    <property type="entry name" value="MIP31509P"/>
    <property type="match status" value="1"/>
</dbReference>
<evidence type="ECO:0000313" key="11">
    <source>
        <dbReference type="Proteomes" id="UP001174694"/>
    </source>
</evidence>
<dbReference type="PANTHER" id="PTHR40626:SF11">
    <property type="entry name" value="ZINC FINGER PROTEIN YPR022C"/>
    <property type="match status" value="1"/>
</dbReference>
<dbReference type="PROSITE" id="PS00028">
    <property type="entry name" value="ZINC_FINGER_C2H2_1"/>
    <property type="match status" value="2"/>
</dbReference>
<dbReference type="InterPro" id="IPR051059">
    <property type="entry name" value="VerF-like"/>
</dbReference>
<name>A0AA38VQA0_9PEZI</name>
<dbReference type="GO" id="GO:0000785">
    <property type="term" value="C:chromatin"/>
    <property type="evidence" value="ECO:0007669"/>
    <property type="project" value="TreeGrafter"/>
</dbReference>